<accession>A0A370GF30</accession>
<evidence type="ECO:0000256" key="8">
    <source>
        <dbReference type="HAMAP-Rule" id="MF_00336"/>
    </source>
</evidence>
<comment type="caution">
    <text evidence="9">The sequence shown here is derived from an EMBL/GenBank/DDBJ whole genome shotgun (WGS) entry which is preliminary data.</text>
</comment>
<gene>
    <name evidence="8" type="primary">bioD</name>
    <name evidence="9" type="ORF">C8D86_11528</name>
</gene>
<dbReference type="GO" id="GO:0009102">
    <property type="term" value="P:biotin biosynthetic process"/>
    <property type="evidence" value="ECO:0007669"/>
    <property type="project" value="UniProtKB-UniRule"/>
</dbReference>
<evidence type="ECO:0000256" key="1">
    <source>
        <dbReference type="ARBA" id="ARBA00022490"/>
    </source>
</evidence>
<dbReference type="OrthoDB" id="9802097at2"/>
<dbReference type="GO" id="GO:0000287">
    <property type="term" value="F:magnesium ion binding"/>
    <property type="evidence" value="ECO:0007669"/>
    <property type="project" value="UniProtKB-UniRule"/>
</dbReference>
<dbReference type="PANTHER" id="PTHR43210:SF5">
    <property type="entry name" value="DETHIOBIOTIN SYNTHETASE"/>
    <property type="match status" value="1"/>
</dbReference>
<feature type="binding site" evidence="8">
    <location>
        <position position="55"/>
    </location>
    <ligand>
        <name>Mg(2+)</name>
        <dbReference type="ChEBI" id="CHEBI:18420"/>
    </ligand>
</feature>
<evidence type="ECO:0000313" key="9">
    <source>
        <dbReference type="EMBL" id="RDI42425.1"/>
    </source>
</evidence>
<keyword evidence="2 8" id="KW-0436">Ligase</keyword>
<keyword evidence="7 8" id="KW-0460">Magnesium</keyword>
<comment type="cofactor">
    <cofactor evidence="8">
        <name>Mg(2+)</name>
        <dbReference type="ChEBI" id="CHEBI:18420"/>
    </cofactor>
</comment>
<feature type="binding site" evidence="8">
    <location>
        <position position="17"/>
    </location>
    <ligand>
        <name>Mg(2+)</name>
        <dbReference type="ChEBI" id="CHEBI:18420"/>
    </ligand>
</feature>
<organism evidence="9 10">
    <name type="scientific">Aquicella lusitana</name>
    <dbReference type="NCBI Taxonomy" id="254246"/>
    <lineage>
        <taxon>Bacteria</taxon>
        <taxon>Pseudomonadati</taxon>
        <taxon>Pseudomonadota</taxon>
        <taxon>Gammaproteobacteria</taxon>
        <taxon>Legionellales</taxon>
        <taxon>Coxiellaceae</taxon>
        <taxon>Aquicella</taxon>
    </lineage>
</organism>
<feature type="binding site" evidence="8">
    <location>
        <position position="212"/>
    </location>
    <ligand>
        <name>ATP</name>
        <dbReference type="ChEBI" id="CHEBI:30616"/>
    </ligand>
</feature>
<dbReference type="SUPFAM" id="SSF52540">
    <property type="entry name" value="P-loop containing nucleoside triphosphate hydrolases"/>
    <property type="match status" value="1"/>
</dbReference>
<dbReference type="Proteomes" id="UP000254720">
    <property type="component" value="Unassembled WGS sequence"/>
</dbReference>
<sequence>MSIKLFVAGTDTDAGKTYISTGLLRAFHHAGLSSLGIKPVASGCFQDGTHVFNRDALLLQQASSIKLSYEKINPFAFLPPIAPHLAAQQAGIALNREKLSHGIHAALNSPAYFCLIEGAGGWHVPLNDTETLADLVMHHRWPVLLVVGMRLGCLNHAILTCKAIQQSGVTLIGWIANCIDPGMAYCQENIAALQKWLSAPLLGIVGQNELPERMMDLDMLRKIMRDDRGSKRVRLTT</sequence>
<evidence type="ECO:0000256" key="4">
    <source>
        <dbReference type="ARBA" id="ARBA00022741"/>
    </source>
</evidence>
<feature type="binding site" evidence="8">
    <location>
        <position position="42"/>
    </location>
    <ligand>
        <name>substrate</name>
    </ligand>
</feature>
<evidence type="ECO:0000256" key="2">
    <source>
        <dbReference type="ARBA" id="ARBA00022598"/>
    </source>
</evidence>
<dbReference type="AlphaFoldDB" id="A0A370GF30"/>
<dbReference type="Pfam" id="PF13500">
    <property type="entry name" value="AAA_26"/>
    <property type="match status" value="1"/>
</dbReference>
<keyword evidence="5 8" id="KW-0093">Biotin biosynthesis</keyword>
<feature type="binding site" evidence="8">
    <location>
        <begin position="13"/>
        <end position="18"/>
    </location>
    <ligand>
        <name>ATP</name>
        <dbReference type="ChEBI" id="CHEBI:30616"/>
    </ligand>
</feature>
<dbReference type="EMBL" id="QQAX01000015">
    <property type="protein sequence ID" value="RDI42425.1"/>
    <property type="molecule type" value="Genomic_DNA"/>
</dbReference>
<dbReference type="GO" id="GO:0004141">
    <property type="term" value="F:dethiobiotin synthase activity"/>
    <property type="evidence" value="ECO:0007669"/>
    <property type="project" value="UniProtKB-UniRule"/>
</dbReference>
<dbReference type="FunFam" id="3.40.50.300:FF:000292">
    <property type="entry name" value="ATP-dependent dethiobiotin synthetase BioD"/>
    <property type="match status" value="1"/>
</dbReference>
<comment type="subcellular location">
    <subcellularLocation>
        <location evidence="8">Cytoplasm</location>
    </subcellularLocation>
</comment>
<keyword evidence="6 8" id="KW-0067">ATP-binding</keyword>
<evidence type="ECO:0000256" key="7">
    <source>
        <dbReference type="ARBA" id="ARBA00022842"/>
    </source>
</evidence>
<comment type="function">
    <text evidence="8">Catalyzes a mechanistically unusual reaction, the ATP-dependent insertion of CO2 between the N7 and N8 nitrogen atoms of 7,8-diaminopelargonic acid (DAPA, also called 7,8-diammoniononanoate) to form a ureido ring.</text>
</comment>
<comment type="caution">
    <text evidence="8">Lacks conserved residue(s) required for the propagation of feature annotation.</text>
</comment>
<feature type="binding site" evidence="8">
    <location>
        <position position="55"/>
    </location>
    <ligand>
        <name>ATP</name>
        <dbReference type="ChEBI" id="CHEBI:30616"/>
    </ligand>
</feature>
<proteinExistence type="inferred from homology"/>
<dbReference type="PIRSF" id="PIRSF006755">
    <property type="entry name" value="DTB_synth"/>
    <property type="match status" value="1"/>
</dbReference>
<keyword evidence="3 8" id="KW-0479">Metal-binding</keyword>
<keyword evidence="1 8" id="KW-0963">Cytoplasm</keyword>
<dbReference type="UniPathway" id="UPA00078">
    <property type="reaction ID" value="UER00161"/>
</dbReference>
<comment type="pathway">
    <text evidence="8">Cofactor biosynthesis; biotin biosynthesis; biotin from 7,8-diaminononanoate: step 1/2.</text>
</comment>
<feature type="binding site" evidence="8">
    <location>
        <begin position="177"/>
        <end position="178"/>
    </location>
    <ligand>
        <name>ATP</name>
        <dbReference type="ChEBI" id="CHEBI:30616"/>
    </ligand>
</feature>
<dbReference type="PANTHER" id="PTHR43210">
    <property type="entry name" value="DETHIOBIOTIN SYNTHETASE"/>
    <property type="match status" value="1"/>
</dbReference>
<dbReference type="CDD" id="cd03109">
    <property type="entry name" value="DTBS"/>
    <property type="match status" value="1"/>
</dbReference>
<comment type="catalytic activity">
    <reaction evidence="8">
        <text>(7R,8S)-7,8-diammoniononanoate + CO2 + ATP = (4R,5S)-dethiobiotin + ADP + phosphate + 3 H(+)</text>
        <dbReference type="Rhea" id="RHEA:15805"/>
        <dbReference type="ChEBI" id="CHEBI:15378"/>
        <dbReference type="ChEBI" id="CHEBI:16526"/>
        <dbReference type="ChEBI" id="CHEBI:30616"/>
        <dbReference type="ChEBI" id="CHEBI:43474"/>
        <dbReference type="ChEBI" id="CHEBI:149469"/>
        <dbReference type="ChEBI" id="CHEBI:149473"/>
        <dbReference type="ChEBI" id="CHEBI:456216"/>
        <dbReference type="EC" id="6.3.3.3"/>
    </reaction>
</comment>
<dbReference type="InterPro" id="IPR027417">
    <property type="entry name" value="P-loop_NTPase"/>
</dbReference>
<dbReference type="HAMAP" id="MF_00336">
    <property type="entry name" value="BioD"/>
    <property type="match status" value="1"/>
</dbReference>
<keyword evidence="10" id="KW-1185">Reference proteome</keyword>
<comment type="similarity">
    <text evidence="8">Belongs to the dethiobiotin synthetase family.</text>
</comment>
<dbReference type="GO" id="GO:0042803">
    <property type="term" value="F:protein homodimerization activity"/>
    <property type="evidence" value="ECO:0007669"/>
    <property type="project" value="UniProtKB-ARBA"/>
</dbReference>
<dbReference type="GO" id="GO:0005829">
    <property type="term" value="C:cytosol"/>
    <property type="evidence" value="ECO:0007669"/>
    <property type="project" value="TreeGrafter"/>
</dbReference>
<evidence type="ECO:0000256" key="3">
    <source>
        <dbReference type="ARBA" id="ARBA00022723"/>
    </source>
</evidence>
<feature type="binding site" evidence="8">
    <location>
        <position position="117"/>
    </location>
    <ligand>
        <name>Mg(2+)</name>
        <dbReference type="ChEBI" id="CHEBI:18420"/>
    </ligand>
</feature>
<dbReference type="NCBIfam" id="TIGR00347">
    <property type="entry name" value="bioD"/>
    <property type="match status" value="1"/>
</dbReference>
<comment type="subunit">
    <text evidence="8">Homodimer.</text>
</comment>
<dbReference type="EC" id="6.3.3.3" evidence="8"/>
<dbReference type="RefSeq" id="WP_114834692.1">
    <property type="nucleotide sequence ID" value="NZ_LR699114.1"/>
</dbReference>
<evidence type="ECO:0000313" key="10">
    <source>
        <dbReference type="Proteomes" id="UP000254720"/>
    </source>
</evidence>
<feature type="binding site" evidence="8">
    <location>
        <begin position="117"/>
        <end position="120"/>
    </location>
    <ligand>
        <name>ATP</name>
        <dbReference type="ChEBI" id="CHEBI:30616"/>
    </ligand>
</feature>
<dbReference type="InterPro" id="IPR004472">
    <property type="entry name" value="DTB_synth_BioD"/>
</dbReference>
<protein>
    <recommendedName>
        <fullName evidence="8">ATP-dependent dethiobiotin synthetase BioD</fullName>
        <ecNumber evidence="8">6.3.3.3</ecNumber>
    </recommendedName>
    <alternativeName>
        <fullName evidence="8">DTB synthetase</fullName>
        <shortName evidence="8">DTBS</shortName>
    </alternativeName>
    <alternativeName>
        <fullName evidence="8">Dethiobiotin synthase</fullName>
    </alternativeName>
</protein>
<dbReference type="Gene3D" id="3.40.50.300">
    <property type="entry name" value="P-loop containing nucleotide triphosphate hydrolases"/>
    <property type="match status" value="1"/>
</dbReference>
<reference evidence="9 10" key="1">
    <citation type="submission" date="2018-07" db="EMBL/GenBank/DDBJ databases">
        <title>Genomic Encyclopedia of Type Strains, Phase IV (KMG-IV): sequencing the most valuable type-strain genomes for metagenomic binning, comparative biology and taxonomic classification.</title>
        <authorList>
            <person name="Goeker M."/>
        </authorList>
    </citation>
    <scope>NUCLEOTIDE SEQUENCE [LARGE SCALE GENOMIC DNA]</scope>
    <source>
        <strain evidence="9 10">DSM 16500</strain>
    </source>
</reference>
<keyword evidence="4 8" id="KW-0547">Nucleotide-binding</keyword>
<evidence type="ECO:0000256" key="5">
    <source>
        <dbReference type="ARBA" id="ARBA00022756"/>
    </source>
</evidence>
<feature type="active site" evidence="8">
    <location>
        <position position="38"/>
    </location>
</feature>
<name>A0A370GF30_9COXI</name>
<dbReference type="GO" id="GO:0005524">
    <property type="term" value="F:ATP binding"/>
    <property type="evidence" value="ECO:0007669"/>
    <property type="project" value="UniProtKB-UniRule"/>
</dbReference>
<evidence type="ECO:0000256" key="6">
    <source>
        <dbReference type="ARBA" id="ARBA00022840"/>
    </source>
</evidence>